<dbReference type="InterPro" id="IPR042188">
    <property type="entry name" value="MmgE/PrpD_sf_2"/>
</dbReference>
<gene>
    <name evidence="2" type="ORF">SDC9_160156</name>
</gene>
<evidence type="ECO:0000259" key="1">
    <source>
        <dbReference type="Pfam" id="PF19305"/>
    </source>
</evidence>
<name>A0A645FGT5_9ZZZZ</name>
<dbReference type="PANTHER" id="PTHR16943:SF8">
    <property type="entry name" value="2-METHYLCITRATE DEHYDRATASE"/>
    <property type="match status" value="1"/>
</dbReference>
<dbReference type="PANTHER" id="PTHR16943">
    <property type="entry name" value="2-METHYLCITRATE DEHYDRATASE-RELATED"/>
    <property type="match status" value="1"/>
</dbReference>
<dbReference type="Pfam" id="PF19305">
    <property type="entry name" value="MmgE_PrpD_C"/>
    <property type="match status" value="1"/>
</dbReference>
<dbReference type="AlphaFoldDB" id="A0A645FGT5"/>
<dbReference type="InterPro" id="IPR036148">
    <property type="entry name" value="MmgE/PrpD_sf"/>
</dbReference>
<dbReference type="GO" id="GO:0016829">
    <property type="term" value="F:lyase activity"/>
    <property type="evidence" value="ECO:0007669"/>
    <property type="project" value="InterPro"/>
</dbReference>
<dbReference type="InterPro" id="IPR045337">
    <property type="entry name" value="MmgE_PrpD_C"/>
</dbReference>
<sequence>MSEVNFKGYPTCGQTHSMIDATQKILKKTPLDPEKIKRIEARVYQKAIDVAGILNPRTLEEAKFSIPFCLAFLITKKEITFVNMTEETLKDSTIQNVMKKVELVFDEDVNKKFPKCRPCKVSIELVDGTILTEENLYRRGDPETPMSREEMIDKFNQLTSYRFSEQKRESIVRWTYDMDKINAFDFESLL</sequence>
<dbReference type="InterPro" id="IPR005656">
    <property type="entry name" value="MmgE_PrpD"/>
</dbReference>
<dbReference type="Gene3D" id="3.30.1330.120">
    <property type="entry name" value="2-methylcitrate dehydratase PrpD"/>
    <property type="match status" value="1"/>
</dbReference>
<evidence type="ECO:0000313" key="2">
    <source>
        <dbReference type="EMBL" id="MPN12836.1"/>
    </source>
</evidence>
<proteinExistence type="predicted"/>
<feature type="domain" description="MmgE/PrpD C-terminal" evidence="1">
    <location>
        <begin position="9"/>
        <end position="175"/>
    </location>
</feature>
<organism evidence="2">
    <name type="scientific">bioreactor metagenome</name>
    <dbReference type="NCBI Taxonomy" id="1076179"/>
    <lineage>
        <taxon>unclassified sequences</taxon>
        <taxon>metagenomes</taxon>
        <taxon>ecological metagenomes</taxon>
    </lineage>
</organism>
<accession>A0A645FGT5</accession>
<reference evidence="2" key="1">
    <citation type="submission" date="2019-08" db="EMBL/GenBank/DDBJ databases">
        <authorList>
            <person name="Kucharzyk K."/>
            <person name="Murdoch R.W."/>
            <person name="Higgins S."/>
            <person name="Loffler F."/>
        </authorList>
    </citation>
    <scope>NUCLEOTIDE SEQUENCE</scope>
</reference>
<comment type="caution">
    <text evidence="2">The sequence shown here is derived from an EMBL/GenBank/DDBJ whole genome shotgun (WGS) entry which is preliminary data.</text>
</comment>
<dbReference type="SUPFAM" id="SSF103378">
    <property type="entry name" value="2-methylcitrate dehydratase PrpD"/>
    <property type="match status" value="1"/>
</dbReference>
<protein>
    <recommendedName>
        <fullName evidence="1">MmgE/PrpD C-terminal domain-containing protein</fullName>
    </recommendedName>
</protein>
<dbReference type="EMBL" id="VSSQ01059255">
    <property type="protein sequence ID" value="MPN12836.1"/>
    <property type="molecule type" value="Genomic_DNA"/>
</dbReference>